<proteinExistence type="predicted"/>
<accession>A0A8S5P2U0</accession>
<organism evidence="1">
    <name type="scientific">Peduovirinae sp. ctjOQ18</name>
    <dbReference type="NCBI Taxonomy" id="2825161"/>
    <lineage>
        <taxon>Viruses</taxon>
        <taxon>Duplodnaviria</taxon>
        <taxon>Heunggongvirae</taxon>
        <taxon>Uroviricota</taxon>
        <taxon>Caudoviricetes</taxon>
        <taxon>Peduoviridae</taxon>
    </lineage>
</organism>
<reference evidence="1" key="1">
    <citation type="journal article" date="2021" name="Proc. Natl. Acad. Sci. U.S.A.">
        <title>A Catalog of Tens of Thousands of Viruses from Human Metagenomes Reveals Hidden Associations with Chronic Diseases.</title>
        <authorList>
            <person name="Tisza M.J."/>
            <person name="Buck C.B."/>
        </authorList>
    </citation>
    <scope>NUCLEOTIDE SEQUENCE</scope>
    <source>
        <strain evidence="1">CtjOQ18</strain>
    </source>
</reference>
<sequence length="172" mass="19587">MELKFLTDGELEELLCELEASGFYKRQMICLAELQQRRKAESEAEPVAWRYRFVHTPKSEGHGSYFTTDWVLTHREDECNPSDCFERQPLYVAPYLASLGAHLQHLQSGSELSDLKDDELGSLMSMLSFYAQNEAKAAKFLPHLLRLASSAVDELREFRQLKKAILGEGGAE</sequence>
<evidence type="ECO:0000313" key="1">
    <source>
        <dbReference type="EMBL" id="DAE00564.1"/>
    </source>
</evidence>
<name>A0A8S5P2U0_9CAUD</name>
<dbReference type="EMBL" id="BK015304">
    <property type="protein sequence ID" value="DAE00564.1"/>
    <property type="molecule type" value="Genomic_DNA"/>
</dbReference>
<protein>
    <submittedName>
        <fullName evidence="1">Uncharacterized protein</fullName>
    </submittedName>
</protein>